<sequence>MAWLLLSLMSKHLIVIRDASEVAFWGGDAMHTFEEKNAYCLARWQQTALRFTCVERFLLCVNGGMDQWL</sequence>
<proteinExistence type="predicted"/>
<dbReference type="EMBL" id="JAYMYQ010000011">
    <property type="protein sequence ID" value="KAK7305376.1"/>
    <property type="molecule type" value="Genomic_DNA"/>
</dbReference>
<evidence type="ECO:0000313" key="2">
    <source>
        <dbReference type="EMBL" id="KAK7305376.1"/>
    </source>
</evidence>
<accession>A0AAN9PP90</accession>
<gene>
    <name evidence="2" type="ORF">VNO77_43281</name>
</gene>
<keyword evidence="1" id="KW-0732">Signal</keyword>
<keyword evidence="3" id="KW-1185">Reference proteome</keyword>
<dbReference type="Proteomes" id="UP001367508">
    <property type="component" value="Unassembled WGS sequence"/>
</dbReference>
<evidence type="ECO:0008006" key="4">
    <source>
        <dbReference type="Google" id="ProtNLM"/>
    </source>
</evidence>
<dbReference type="AlphaFoldDB" id="A0AAN9PP90"/>
<evidence type="ECO:0000256" key="1">
    <source>
        <dbReference type="SAM" id="SignalP"/>
    </source>
</evidence>
<feature type="signal peptide" evidence="1">
    <location>
        <begin position="1"/>
        <end position="19"/>
    </location>
</feature>
<protein>
    <recommendedName>
        <fullName evidence="4">Secreted protein</fullName>
    </recommendedName>
</protein>
<feature type="chain" id="PRO_5042823191" description="Secreted protein" evidence="1">
    <location>
        <begin position="20"/>
        <end position="69"/>
    </location>
</feature>
<evidence type="ECO:0000313" key="3">
    <source>
        <dbReference type="Proteomes" id="UP001367508"/>
    </source>
</evidence>
<reference evidence="2 3" key="1">
    <citation type="submission" date="2024-01" db="EMBL/GenBank/DDBJ databases">
        <title>The genomes of 5 underutilized Papilionoideae crops provide insights into root nodulation and disease resistanc.</title>
        <authorList>
            <person name="Jiang F."/>
        </authorList>
    </citation>
    <scope>NUCLEOTIDE SEQUENCE [LARGE SCALE GENOMIC DNA]</scope>
    <source>
        <strain evidence="2">LVBAO_FW01</strain>
        <tissue evidence="2">Leaves</tissue>
    </source>
</reference>
<comment type="caution">
    <text evidence="2">The sequence shown here is derived from an EMBL/GenBank/DDBJ whole genome shotgun (WGS) entry which is preliminary data.</text>
</comment>
<name>A0AAN9PP90_CANGL</name>
<organism evidence="2 3">
    <name type="scientific">Canavalia gladiata</name>
    <name type="common">Sword bean</name>
    <name type="synonym">Dolichos gladiatus</name>
    <dbReference type="NCBI Taxonomy" id="3824"/>
    <lineage>
        <taxon>Eukaryota</taxon>
        <taxon>Viridiplantae</taxon>
        <taxon>Streptophyta</taxon>
        <taxon>Embryophyta</taxon>
        <taxon>Tracheophyta</taxon>
        <taxon>Spermatophyta</taxon>
        <taxon>Magnoliopsida</taxon>
        <taxon>eudicotyledons</taxon>
        <taxon>Gunneridae</taxon>
        <taxon>Pentapetalae</taxon>
        <taxon>rosids</taxon>
        <taxon>fabids</taxon>
        <taxon>Fabales</taxon>
        <taxon>Fabaceae</taxon>
        <taxon>Papilionoideae</taxon>
        <taxon>50 kb inversion clade</taxon>
        <taxon>NPAAA clade</taxon>
        <taxon>indigoferoid/millettioid clade</taxon>
        <taxon>Phaseoleae</taxon>
        <taxon>Canavalia</taxon>
    </lineage>
</organism>